<accession>A0AAE6QHY4</accession>
<dbReference type="Gene3D" id="3.30.9.10">
    <property type="entry name" value="D-Amino Acid Oxidase, subunit A, domain 2"/>
    <property type="match status" value="1"/>
</dbReference>
<name>A0AAE6QHY4_9PSED</name>
<dbReference type="GeneID" id="73735631"/>
<dbReference type="GO" id="GO:0005737">
    <property type="term" value="C:cytoplasm"/>
    <property type="evidence" value="ECO:0007669"/>
    <property type="project" value="TreeGrafter"/>
</dbReference>
<protein>
    <submittedName>
        <fullName evidence="3">FAD-dependent oxidoreductase</fullName>
    </submittedName>
</protein>
<dbReference type="SUPFAM" id="SSF51905">
    <property type="entry name" value="FAD/NAD(P)-binding domain"/>
    <property type="match status" value="1"/>
</dbReference>
<keyword evidence="1" id="KW-0560">Oxidoreductase</keyword>
<dbReference type="RefSeq" id="WP_122347717.1">
    <property type="nucleotide sequence ID" value="NZ_CP046441.1"/>
</dbReference>
<dbReference type="InterPro" id="IPR036188">
    <property type="entry name" value="FAD/NAD-bd_sf"/>
</dbReference>
<dbReference type="EMBL" id="CP046441">
    <property type="protein sequence ID" value="QGT82158.1"/>
    <property type="molecule type" value="Genomic_DNA"/>
</dbReference>
<evidence type="ECO:0000313" key="4">
    <source>
        <dbReference type="Proteomes" id="UP000423413"/>
    </source>
</evidence>
<organism evidence="3 4">
    <name type="scientific">Pseudomonas coronafaciens pv. coronafaciens</name>
    <dbReference type="NCBI Taxonomy" id="235275"/>
    <lineage>
        <taxon>Bacteria</taxon>
        <taxon>Pseudomonadati</taxon>
        <taxon>Pseudomonadota</taxon>
        <taxon>Gammaproteobacteria</taxon>
        <taxon>Pseudomonadales</taxon>
        <taxon>Pseudomonadaceae</taxon>
        <taxon>Pseudomonas</taxon>
        <taxon>Pseudomonas coronafaciens</taxon>
    </lineage>
</organism>
<evidence type="ECO:0000313" key="3">
    <source>
        <dbReference type="EMBL" id="QGT82158.1"/>
    </source>
</evidence>
<reference evidence="3 4" key="1">
    <citation type="submission" date="2019-11" db="EMBL/GenBank/DDBJ databases">
        <title>Complete genome sequence of Pseudomonas syringae pv. coronafaciens isolate B19001 originated in imported oat cereal.</title>
        <authorList>
            <person name="Kim S.M."/>
            <person name="Lee B.C."/>
            <person name="Seo S.J."/>
            <person name="Lee J.E."/>
            <person name="Choi N.J."/>
            <person name="Park J.H."/>
        </authorList>
    </citation>
    <scope>NUCLEOTIDE SEQUENCE [LARGE SCALE GENOMIC DNA]</scope>
    <source>
        <strain evidence="3 4">B19001</strain>
    </source>
</reference>
<dbReference type="GO" id="GO:0016491">
    <property type="term" value="F:oxidoreductase activity"/>
    <property type="evidence" value="ECO:0007669"/>
    <property type="project" value="UniProtKB-KW"/>
</dbReference>
<sequence length="379" mass="41019">MFIDYEIAVIGAGITGASIAAKLCSAGVSVVLIDRATAGSTGASGYSGGLMRLYDGDPTLMALAAYSITQMDDALFAATYARALRRTGVIYRGASDQEDKLRRAIKRYGSERYPMRMVPNHQLDGRRYPHCPAQDRANLFEPHASVGNVRQAVAELCQVVRQQGLLLEHCEIKAIDCRAADLVFIELGDATLRCRSVVVAAGAWSQHLLPCAGLEVRSIPLARVLTDSDWSMPVIDAVTQSYAIPLTRNIVQTGCGLRDSALRPEHLVQPDERHAQDARQRIAQLSGSDKNVRVLDVLPGFDSYSVDGRPLVGFCDKQSPVYLAAGLSGLGFKLAPGIARIAFEQLRGHLAGKDRSCPDWSALSPQRLMPGRHPASVQP</sequence>
<dbReference type="InterPro" id="IPR006076">
    <property type="entry name" value="FAD-dep_OxRdtase"/>
</dbReference>
<feature type="domain" description="FAD dependent oxidoreductase" evidence="2">
    <location>
        <begin position="7"/>
        <end position="343"/>
    </location>
</feature>
<dbReference type="PANTHER" id="PTHR13847">
    <property type="entry name" value="SARCOSINE DEHYDROGENASE-RELATED"/>
    <property type="match status" value="1"/>
</dbReference>
<dbReference type="Proteomes" id="UP000423413">
    <property type="component" value="Chromosome"/>
</dbReference>
<evidence type="ECO:0000256" key="1">
    <source>
        <dbReference type="ARBA" id="ARBA00023002"/>
    </source>
</evidence>
<dbReference type="Pfam" id="PF01266">
    <property type="entry name" value="DAO"/>
    <property type="match status" value="1"/>
</dbReference>
<proteinExistence type="predicted"/>
<evidence type="ECO:0000259" key="2">
    <source>
        <dbReference type="Pfam" id="PF01266"/>
    </source>
</evidence>
<dbReference type="AlphaFoldDB" id="A0AAE6QHY4"/>
<gene>
    <name evidence="3" type="ORF">GMO17_13665</name>
</gene>
<dbReference type="PANTHER" id="PTHR13847:SF287">
    <property type="entry name" value="FAD-DEPENDENT OXIDOREDUCTASE DOMAIN-CONTAINING PROTEIN 1"/>
    <property type="match status" value="1"/>
</dbReference>
<dbReference type="Gene3D" id="3.50.50.60">
    <property type="entry name" value="FAD/NAD(P)-binding domain"/>
    <property type="match status" value="1"/>
</dbReference>